<reference evidence="3" key="1">
    <citation type="journal article" date="2019" name="Int. J. Syst. Evol. Microbiol.">
        <title>The Global Catalogue of Microorganisms (GCM) 10K type strain sequencing project: providing services to taxonomists for standard genome sequencing and annotation.</title>
        <authorList>
            <consortium name="The Broad Institute Genomics Platform"/>
            <consortium name="The Broad Institute Genome Sequencing Center for Infectious Disease"/>
            <person name="Wu L."/>
            <person name="Ma J."/>
        </authorList>
    </citation>
    <scope>NUCLEOTIDE SEQUENCE [LARGE SCALE GENOMIC DNA]</scope>
    <source>
        <strain evidence="3">JCM 17688</strain>
    </source>
</reference>
<proteinExistence type="predicted"/>
<dbReference type="RefSeq" id="WP_344994730.1">
    <property type="nucleotide sequence ID" value="NZ_BAABFR010000026.1"/>
</dbReference>
<name>A0ABP8JIS3_9ACTN</name>
<sequence>MKTEALFPQPESTVPEPQKDPLSVGIATYKATRAKTRHCALCVQLQVETQGVWGPRRPVSWVRTTAGGTDYLCGPHAAQRMDLETS</sequence>
<evidence type="ECO:0000313" key="2">
    <source>
        <dbReference type="EMBL" id="GAA4391545.1"/>
    </source>
</evidence>
<feature type="region of interest" description="Disordered" evidence="1">
    <location>
        <begin position="1"/>
        <end position="21"/>
    </location>
</feature>
<keyword evidence="3" id="KW-1185">Reference proteome</keyword>
<evidence type="ECO:0000313" key="3">
    <source>
        <dbReference type="Proteomes" id="UP001500635"/>
    </source>
</evidence>
<comment type="caution">
    <text evidence="2">The sequence shown here is derived from an EMBL/GenBank/DDBJ whole genome shotgun (WGS) entry which is preliminary data.</text>
</comment>
<accession>A0ABP8JIS3</accession>
<dbReference type="Proteomes" id="UP001500635">
    <property type="component" value="Unassembled WGS sequence"/>
</dbReference>
<evidence type="ECO:0000256" key="1">
    <source>
        <dbReference type="SAM" id="MobiDB-lite"/>
    </source>
</evidence>
<gene>
    <name evidence="2" type="ORF">GCM10023147_20530</name>
</gene>
<protein>
    <submittedName>
        <fullName evidence="2">Uncharacterized protein</fullName>
    </submittedName>
</protein>
<organism evidence="2 3">
    <name type="scientific">Tsukamurella soli</name>
    <dbReference type="NCBI Taxonomy" id="644556"/>
    <lineage>
        <taxon>Bacteria</taxon>
        <taxon>Bacillati</taxon>
        <taxon>Actinomycetota</taxon>
        <taxon>Actinomycetes</taxon>
        <taxon>Mycobacteriales</taxon>
        <taxon>Tsukamurellaceae</taxon>
        <taxon>Tsukamurella</taxon>
    </lineage>
</organism>
<dbReference type="EMBL" id="BAABFR010000026">
    <property type="protein sequence ID" value="GAA4391545.1"/>
    <property type="molecule type" value="Genomic_DNA"/>
</dbReference>